<keyword evidence="1" id="KW-0472">Membrane</keyword>
<dbReference type="RefSeq" id="WP_379738898.1">
    <property type="nucleotide sequence ID" value="NZ_JBHSGW010000004.1"/>
</dbReference>
<dbReference type="EMBL" id="JBHSGW010000004">
    <property type="protein sequence ID" value="MFC4739432.1"/>
    <property type="molecule type" value="Genomic_DNA"/>
</dbReference>
<gene>
    <name evidence="2" type="ORF">ACFO3U_05450</name>
</gene>
<evidence type="ECO:0000256" key="1">
    <source>
        <dbReference type="SAM" id="Phobius"/>
    </source>
</evidence>
<comment type="caution">
    <text evidence="2">The sequence shown here is derived from an EMBL/GenBank/DDBJ whole genome shotgun (WGS) entry which is preliminary data.</text>
</comment>
<keyword evidence="3" id="KW-1185">Reference proteome</keyword>
<sequence length="114" mass="13045">MNLNIIGYIIYLSITAIIILKVGKICYTNGNIFVAQLIPNHEELCLKINQVLLIAYYLFNLGYCAITLVQWNIITTQTQLLETIAIKTSIILFLIGIMHYFNILIITKQVKKLI</sequence>
<organism evidence="2 3">
    <name type="scientific">Flavobacterium ponti</name>
    <dbReference type="NCBI Taxonomy" id="665133"/>
    <lineage>
        <taxon>Bacteria</taxon>
        <taxon>Pseudomonadati</taxon>
        <taxon>Bacteroidota</taxon>
        <taxon>Flavobacteriia</taxon>
        <taxon>Flavobacteriales</taxon>
        <taxon>Flavobacteriaceae</taxon>
        <taxon>Flavobacterium</taxon>
    </lineage>
</organism>
<accession>A0ABV9P5T3</accession>
<feature type="transmembrane region" description="Helical" evidence="1">
    <location>
        <begin position="6"/>
        <end position="27"/>
    </location>
</feature>
<feature type="transmembrane region" description="Helical" evidence="1">
    <location>
        <begin position="84"/>
        <end position="106"/>
    </location>
</feature>
<protein>
    <recommendedName>
        <fullName evidence="4">Integral membrane protein</fullName>
    </recommendedName>
</protein>
<feature type="transmembrane region" description="Helical" evidence="1">
    <location>
        <begin position="48"/>
        <end position="72"/>
    </location>
</feature>
<keyword evidence="1" id="KW-0812">Transmembrane</keyword>
<evidence type="ECO:0000313" key="3">
    <source>
        <dbReference type="Proteomes" id="UP001595885"/>
    </source>
</evidence>
<dbReference type="Proteomes" id="UP001595885">
    <property type="component" value="Unassembled WGS sequence"/>
</dbReference>
<evidence type="ECO:0000313" key="2">
    <source>
        <dbReference type="EMBL" id="MFC4739432.1"/>
    </source>
</evidence>
<name>A0ABV9P5T3_9FLAO</name>
<reference evidence="3" key="1">
    <citation type="journal article" date="2019" name="Int. J. Syst. Evol. Microbiol.">
        <title>The Global Catalogue of Microorganisms (GCM) 10K type strain sequencing project: providing services to taxonomists for standard genome sequencing and annotation.</title>
        <authorList>
            <consortium name="The Broad Institute Genomics Platform"/>
            <consortium name="The Broad Institute Genome Sequencing Center for Infectious Disease"/>
            <person name="Wu L."/>
            <person name="Ma J."/>
        </authorList>
    </citation>
    <scope>NUCLEOTIDE SEQUENCE [LARGE SCALE GENOMIC DNA]</scope>
    <source>
        <strain evidence="3">CCUG 50349</strain>
    </source>
</reference>
<proteinExistence type="predicted"/>
<keyword evidence="1" id="KW-1133">Transmembrane helix</keyword>
<evidence type="ECO:0008006" key="4">
    <source>
        <dbReference type="Google" id="ProtNLM"/>
    </source>
</evidence>